<dbReference type="PANTHER" id="PTHR24104:SF25">
    <property type="entry name" value="PROTEIN LIN-41"/>
    <property type="match status" value="1"/>
</dbReference>
<dbReference type="EMBL" id="JAEPCR010000177">
    <property type="protein sequence ID" value="MCG7980967.1"/>
    <property type="molecule type" value="Genomic_DNA"/>
</dbReference>
<feature type="transmembrane region" description="Helical" evidence="3">
    <location>
        <begin position="12"/>
        <end position="33"/>
    </location>
</feature>
<keyword evidence="3" id="KW-0812">Transmembrane</keyword>
<comment type="caution">
    <text evidence="4">The sequence shown here is derived from an EMBL/GenBank/DDBJ whole genome shotgun (WGS) entry which is preliminary data.</text>
</comment>
<dbReference type="Pfam" id="PF01436">
    <property type="entry name" value="NHL"/>
    <property type="match status" value="1"/>
</dbReference>
<protein>
    <submittedName>
        <fullName evidence="4">6-bladed beta-propeller</fullName>
    </submittedName>
</protein>
<keyword evidence="3" id="KW-1133">Transmembrane helix</keyword>
<keyword evidence="3" id="KW-0472">Membrane</keyword>
<dbReference type="InterPro" id="IPR011042">
    <property type="entry name" value="6-blade_b-propeller_TolB-like"/>
</dbReference>
<evidence type="ECO:0000256" key="3">
    <source>
        <dbReference type="SAM" id="Phobius"/>
    </source>
</evidence>
<dbReference type="InterPro" id="IPR001258">
    <property type="entry name" value="NHL_repeat"/>
</dbReference>
<dbReference type="InterPro" id="IPR050952">
    <property type="entry name" value="TRIM-NHL_E3_ligases"/>
</dbReference>
<organism evidence="4 5">
    <name type="scientific">Candidatus Thiodiazotropha taylori</name>
    <dbReference type="NCBI Taxonomy" id="2792791"/>
    <lineage>
        <taxon>Bacteria</taxon>
        <taxon>Pseudomonadati</taxon>
        <taxon>Pseudomonadota</taxon>
        <taxon>Gammaproteobacteria</taxon>
        <taxon>Chromatiales</taxon>
        <taxon>Sedimenticolaceae</taxon>
        <taxon>Candidatus Thiodiazotropha</taxon>
    </lineage>
</organism>
<proteinExistence type="predicted"/>
<feature type="repeat" description="NHL" evidence="2">
    <location>
        <begin position="275"/>
        <end position="314"/>
    </location>
</feature>
<dbReference type="Proteomes" id="UP000886674">
    <property type="component" value="Unassembled WGS sequence"/>
</dbReference>
<reference evidence="4" key="1">
    <citation type="journal article" date="2021" name="Proc. Natl. Acad. Sci. U.S.A.">
        <title>Global biogeography of chemosynthetic symbionts reveals both localized and globally distributed symbiont groups. .</title>
        <authorList>
            <person name="Osvatic J.T."/>
            <person name="Wilkins L.G.E."/>
            <person name="Leibrecht L."/>
            <person name="Leray M."/>
            <person name="Zauner S."/>
            <person name="Polzin J."/>
            <person name="Camacho Y."/>
            <person name="Gros O."/>
            <person name="van Gils J.A."/>
            <person name="Eisen J.A."/>
            <person name="Petersen J.M."/>
            <person name="Yuen B."/>
        </authorList>
    </citation>
    <scope>NUCLEOTIDE SEQUENCE</scope>
    <source>
        <strain evidence="4">MAGclacostrist055</strain>
    </source>
</reference>
<keyword evidence="1" id="KW-0677">Repeat</keyword>
<sequence length="379" mass="41554">MRYKLNLSCTDIFHHLISTGLKAILALVIMLLISSCAGSPEVIKIKPIAFPTPPDQPRFFYEKTIFGTGAVNVADKISRLKNLLTGANQRDGYSFAKPFDIAVHQGRVFISDTVHRVVFALDFVSGEAIIIGDSGDASDLYKPLGVATDNKGNLYVCDIQLKKLMLYDRNGKWRYAIDLSKEMDRPSGVEVSEDGSTLFVVDVGGVKSTRHSIAVYDTRTRSHLRTIGSRGKADGEFNLPRDVAIGPNDHLYVTDGGNFRIQILNQQGMTISSWGSAGRHLGQFTRPKGIATDSEGNIYVVDAAFGNFQIFTPEGELLLYLGERSETAGPAKYMLPAGIDVDEDGRVYVVDQFFRKVEIFRPAGLAEGEGFTGLANTNE</sequence>
<name>A0A9E4TVL4_9GAMM</name>
<evidence type="ECO:0000313" key="5">
    <source>
        <dbReference type="Proteomes" id="UP000886674"/>
    </source>
</evidence>
<evidence type="ECO:0000256" key="1">
    <source>
        <dbReference type="ARBA" id="ARBA00022737"/>
    </source>
</evidence>
<evidence type="ECO:0000313" key="4">
    <source>
        <dbReference type="EMBL" id="MCG7980967.1"/>
    </source>
</evidence>
<dbReference type="PANTHER" id="PTHR24104">
    <property type="entry name" value="E3 UBIQUITIN-PROTEIN LIGASE NHLRC1-RELATED"/>
    <property type="match status" value="1"/>
</dbReference>
<dbReference type="PROSITE" id="PS51125">
    <property type="entry name" value="NHL"/>
    <property type="match status" value="2"/>
</dbReference>
<feature type="repeat" description="NHL" evidence="2">
    <location>
        <begin position="224"/>
        <end position="267"/>
    </location>
</feature>
<gene>
    <name evidence="4" type="ORF">JAY77_22820</name>
</gene>
<dbReference type="GO" id="GO:0008270">
    <property type="term" value="F:zinc ion binding"/>
    <property type="evidence" value="ECO:0007669"/>
    <property type="project" value="UniProtKB-KW"/>
</dbReference>
<dbReference type="Gene3D" id="2.120.10.30">
    <property type="entry name" value="TolB, C-terminal domain"/>
    <property type="match status" value="2"/>
</dbReference>
<accession>A0A9E4TVL4</accession>
<evidence type="ECO:0000256" key="2">
    <source>
        <dbReference type="PROSITE-ProRule" id="PRU00504"/>
    </source>
</evidence>
<dbReference type="AlphaFoldDB" id="A0A9E4TVL4"/>
<dbReference type="SUPFAM" id="SSF101898">
    <property type="entry name" value="NHL repeat"/>
    <property type="match status" value="1"/>
</dbReference>